<gene>
    <name evidence="2" type="ORF">QO019_002244</name>
</gene>
<keyword evidence="3" id="KW-1185">Reference proteome</keyword>
<comment type="caution">
    <text evidence="2">The sequence shown here is derived from an EMBL/GenBank/DDBJ whole genome shotgun (WGS) entry which is preliminary data.</text>
</comment>
<accession>A0ABU0KDI2</accession>
<dbReference type="EMBL" id="JAUSWC010000006">
    <property type="protein sequence ID" value="MDQ0487393.1"/>
    <property type="molecule type" value="Genomic_DNA"/>
</dbReference>
<reference evidence="2 3" key="1">
    <citation type="submission" date="2023-07" db="EMBL/GenBank/DDBJ databases">
        <title>Genomic Encyclopedia of Type Strains, Phase IV (KMG-IV): sequencing the most valuable type-strain genomes for metagenomic binning, comparative biology and taxonomic classification.</title>
        <authorList>
            <person name="Goeker M."/>
        </authorList>
    </citation>
    <scope>NUCLEOTIDE SEQUENCE [LARGE SCALE GENOMIC DNA]</scope>
    <source>
        <strain evidence="2 3">DSM 40573</strain>
    </source>
</reference>
<feature type="region of interest" description="Disordered" evidence="1">
    <location>
        <begin position="43"/>
        <end position="65"/>
    </location>
</feature>
<evidence type="ECO:0000313" key="2">
    <source>
        <dbReference type="EMBL" id="MDQ0487393.1"/>
    </source>
</evidence>
<name>A0ABU0KDI2_9ACTN</name>
<evidence type="ECO:0000256" key="1">
    <source>
        <dbReference type="SAM" id="MobiDB-lite"/>
    </source>
</evidence>
<evidence type="ECO:0000313" key="3">
    <source>
        <dbReference type="Proteomes" id="UP001236795"/>
    </source>
</evidence>
<proteinExistence type="predicted"/>
<sequence>MRDGRAVCAPGQPAVQVRDVGAVEPPVTDVAAVPSGVPARAASARAAVDEDRRLSLPPGNTGRCP</sequence>
<dbReference type="Proteomes" id="UP001236795">
    <property type="component" value="Unassembled WGS sequence"/>
</dbReference>
<protein>
    <submittedName>
        <fullName evidence="2">Uncharacterized protein</fullName>
    </submittedName>
</protein>
<organism evidence="2 3">
    <name type="scientific">Streptomyces thermodiastaticus</name>
    <dbReference type="NCBI Taxonomy" id="44061"/>
    <lineage>
        <taxon>Bacteria</taxon>
        <taxon>Bacillati</taxon>
        <taxon>Actinomycetota</taxon>
        <taxon>Actinomycetes</taxon>
        <taxon>Kitasatosporales</taxon>
        <taxon>Streptomycetaceae</taxon>
        <taxon>Streptomyces</taxon>
    </lineage>
</organism>